<dbReference type="Pfam" id="PF06742">
    <property type="entry name" value="DUF1214"/>
    <property type="match status" value="1"/>
</dbReference>
<dbReference type="InterPro" id="IPR010679">
    <property type="entry name" value="DUF1254"/>
</dbReference>
<gene>
    <name evidence="4" type="ORF">QWJ08_07785</name>
</gene>
<evidence type="ECO:0000313" key="5">
    <source>
        <dbReference type="Proteomes" id="UP001169719"/>
    </source>
</evidence>
<name>A0ABT7XZS6_9VIBR</name>
<dbReference type="PANTHER" id="PTHR36509:SF2">
    <property type="entry name" value="BLL3101 PROTEIN"/>
    <property type="match status" value="1"/>
</dbReference>
<reference evidence="4" key="1">
    <citation type="submission" date="2024-05" db="EMBL/GenBank/DDBJ databases">
        <title>Genome Sequences of Four Agar- Degrading Marine Bacteria.</title>
        <authorList>
            <person name="Phillips E.K."/>
            <person name="Shaffer J.C."/>
            <person name="Henson M.W."/>
            <person name="Temperton B."/>
            <person name="Thrash C.J."/>
            <person name="Martin M.O."/>
        </authorList>
    </citation>
    <scope>NUCLEOTIDE SEQUENCE</scope>
    <source>
        <strain evidence="4">EKP203</strain>
    </source>
</reference>
<dbReference type="InterPro" id="IPR037049">
    <property type="entry name" value="DUF1214_C_sf"/>
</dbReference>
<comment type="caution">
    <text evidence="4">The sequence shown here is derived from an EMBL/GenBank/DDBJ whole genome shotgun (WGS) entry which is preliminary data.</text>
</comment>
<dbReference type="InterPro" id="IPR010621">
    <property type="entry name" value="DUF1214"/>
</dbReference>
<proteinExistence type="predicted"/>
<dbReference type="Pfam" id="PF06863">
    <property type="entry name" value="DUF1254"/>
    <property type="match status" value="1"/>
</dbReference>
<dbReference type="Proteomes" id="UP001169719">
    <property type="component" value="Unassembled WGS sequence"/>
</dbReference>
<feature type="domain" description="DUF1214" evidence="2">
    <location>
        <begin position="350"/>
        <end position="457"/>
    </location>
</feature>
<evidence type="ECO:0000313" key="4">
    <source>
        <dbReference type="EMBL" id="MDN2481293.1"/>
    </source>
</evidence>
<dbReference type="Gene3D" id="2.60.120.600">
    <property type="entry name" value="Domain of unknown function DUF1214, C-terminal domain"/>
    <property type="match status" value="1"/>
</dbReference>
<keyword evidence="5" id="KW-1185">Reference proteome</keyword>
<sequence>MNTRPITTLALSIALATGITAPNALASTGNTPITPVQQALHSETYNLGLSAYLWGSTLVRMEQISRQYTDVSKPQADTSYRAPLNEFGHARRLSTPADTDMPTANRDTLYSSAVLDVSQEPLVLEVPEVSDRYYVINMFDMWHNLFQYVGTRETGSLEKQFLIVPPGWEADGDIPRELNIIEAPTSKVWLWGRTQVLDDNDYANAHAVQDEYTLTPLSEYISGKPISTQPELSPRTGDANDPLRFYHELATYLSDNPLDERQKAMAGQFKKIGLTKDGFDSDSLSDAAKAELVRAIKDGQQIVMAQQANPANLEMKDGWVYTFALDAFGDDNSMRSLIAHPYLGGQGPKEAIYPMAATDANGQPLNGEQNYTMTFDGEPPVGAFWSVTVYDAKTKMLVDNPIKRYNINNLSDLEKNRDGSFTLHLSHQAPKDATMKDNWLPTPDGRFYVLTRLYIPGKEVLNMDWTVPGLQAQ</sequence>
<dbReference type="SUPFAM" id="SSF160935">
    <property type="entry name" value="VPA0735-like"/>
    <property type="match status" value="1"/>
</dbReference>
<feature type="signal peptide" evidence="1">
    <location>
        <begin position="1"/>
        <end position="26"/>
    </location>
</feature>
<dbReference type="Gene3D" id="2.60.40.1610">
    <property type="entry name" value="Domain of unknown function DUF1254"/>
    <property type="match status" value="1"/>
</dbReference>
<protein>
    <submittedName>
        <fullName evidence="4">DUF1254 domain-containing protein</fullName>
    </submittedName>
</protein>
<feature type="chain" id="PRO_5046234084" evidence="1">
    <location>
        <begin position="27"/>
        <end position="473"/>
    </location>
</feature>
<accession>A0ABT7XZS6</accession>
<dbReference type="PANTHER" id="PTHR36509">
    <property type="entry name" value="BLL3101 PROTEIN"/>
    <property type="match status" value="1"/>
</dbReference>
<keyword evidence="1" id="KW-0732">Signal</keyword>
<evidence type="ECO:0000256" key="1">
    <source>
        <dbReference type="SAM" id="SignalP"/>
    </source>
</evidence>
<organism evidence="4 5">
    <name type="scientific">Vibrio agarivorans</name>
    <dbReference type="NCBI Taxonomy" id="153622"/>
    <lineage>
        <taxon>Bacteria</taxon>
        <taxon>Pseudomonadati</taxon>
        <taxon>Pseudomonadota</taxon>
        <taxon>Gammaproteobacteria</taxon>
        <taxon>Vibrionales</taxon>
        <taxon>Vibrionaceae</taxon>
        <taxon>Vibrio</taxon>
    </lineage>
</organism>
<evidence type="ECO:0000259" key="3">
    <source>
        <dbReference type="Pfam" id="PF06863"/>
    </source>
</evidence>
<evidence type="ECO:0000259" key="2">
    <source>
        <dbReference type="Pfam" id="PF06742"/>
    </source>
</evidence>
<dbReference type="InterPro" id="IPR037050">
    <property type="entry name" value="DUF1254_sf"/>
</dbReference>
<feature type="domain" description="DUF1254" evidence="3">
    <location>
        <begin position="85"/>
        <end position="216"/>
    </location>
</feature>
<dbReference type="RefSeq" id="WP_289961419.1">
    <property type="nucleotide sequence ID" value="NZ_JAUEOZ010000001.1"/>
</dbReference>
<dbReference type="EMBL" id="JAUEOZ010000001">
    <property type="protein sequence ID" value="MDN2481293.1"/>
    <property type="molecule type" value="Genomic_DNA"/>
</dbReference>